<accession>A0A923JXP5</accession>
<feature type="transmembrane region" description="Helical" evidence="1">
    <location>
        <begin position="69"/>
        <end position="89"/>
    </location>
</feature>
<dbReference type="EMBL" id="JABWRE020000001">
    <property type="protein sequence ID" value="MBV4535218.1"/>
    <property type="molecule type" value="Genomic_DNA"/>
</dbReference>
<keyword evidence="1" id="KW-0812">Transmembrane</keyword>
<dbReference type="InterPro" id="IPR021329">
    <property type="entry name" value="DUF2938"/>
</dbReference>
<feature type="transmembrane region" description="Helical" evidence="1">
    <location>
        <begin position="101"/>
        <end position="122"/>
    </location>
</feature>
<keyword evidence="1" id="KW-1133">Transmembrane helix</keyword>
<name>A0A923JXP5_9PSED</name>
<proteinExistence type="predicted"/>
<feature type="transmembrane region" description="Helical" evidence="1">
    <location>
        <begin position="142"/>
        <end position="161"/>
    </location>
</feature>
<evidence type="ECO:0000256" key="1">
    <source>
        <dbReference type="SAM" id="Phobius"/>
    </source>
</evidence>
<reference evidence="2" key="2">
    <citation type="submission" date="2020-07" db="EMBL/GenBank/DDBJ databases">
        <authorList>
            <person name="Lood C."/>
            <person name="Girard L."/>
        </authorList>
    </citation>
    <scope>NUCLEOTIDE SEQUENCE</scope>
    <source>
        <strain evidence="2">SWRI10</strain>
    </source>
</reference>
<gene>
    <name evidence="3" type="ORF">HU737_004415</name>
    <name evidence="2" type="ORF">HU737_17445</name>
</gene>
<feature type="transmembrane region" description="Helical" evidence="1">
    <location>
        <begin position="6"/>
        <end position="24"/>
    </location>
</feature>
<dbReference type="Proteomes" id="UP000599879">
    <property type="component" value="Unassembled WGS sequence"/>
</dbReference>
<keyword evidence="1" id="KW-0472">Membrane</keyword>
<evidence type="ECO:0000313" key="2">
    <source>
        <dbReference type="EMBL" id="MBC3442478.1"/>
    </source>
</evidence>
<dbReference type="EMBL" id="JABWRE010000013">
    <property type="protein sequence ID" value="MBC3442478.1"/>
    <property type="molecule type" value="Genomic_DNA"/>
</dbReference>
<sequence>MTATTFITYIALIGIGATLVMDLWTLLLKRLGVATLNYAMVGRWAGHLLQGRVYHPAIAKAAPVRHELAWGWALHYATGLLFAALLVGLAGEGWLRTPSLLPALGFGLASVLVPLCVVQPAFGAGLFANNTPTPLRNCLRSLTTHGVFGLGLYLSALGLSVS</sequence>
<dbReference type="Pfam" id="PF11158">
    <property type="entry name" value="DUF2938"/>
    <property type="match status" value="1"/>
</dbReference>
<protein>
    <submittedName>
        <fullName evidence="2">DUF2938 domain-containing protein</fullName>
    </submittedName>
</protein>
<dbReference type="RefSeq" id="WP_186556021.1">
    <property type="nucleotide sequence ID" value="NZ_JABWRE020000001.1"/>
</dbReference>
<organism evidence="2">
    <name type="scientific">Pseudomonas urmiensis</name>
    <dbReference type="NCBI Taxonomy" id="2745493"/>
    <lineage>
        <taxon>Bacteria</taxon>
        <taxon>Pseudomonadati</taxon>
        <taxon>Pseudomonadota</taxon>
        <taxon>Gammaproteobacteria</taxon>
        <taxon>Pseudomonadales</taxon>
        <taxon>Pseudomonadaceae</taxon>
        <taxon>Pseudomonas</taxon>
    </lineage>
</organism>
<comment type="caution">
    <text evidence="2">The sequence shown here is derived from an EMBL/GenBank/DDBJ whole genome shotgun (WGS) entry which is preliminary data.</text>
</comment>
<evidence type="ECO:0000313" key="3">
    <source>
        <dbReference type="EMBL" id="MBV4535218.1"/>
    </source>
</evidence>
<reference evidence="2" key="1">
    <citation type="journal article" date="2020" name="Microorganisms">
        <title>Reliable Identification of Environmental Pseudomonas Isolates Using the rpoD Gene.</title>
        <authorList>
            <consortium name="The Broad Institute Genome Sequencing Platform"/>
            <person name="Girard L."/>
            <person name="Lood C."/>
            <person name="Rokni-Zadeh H."/>
            <person name="van Noort V."/>
            <person name="Lavigne R."/>
            <person name="De Mot R."/>
        </authorList>
    </citation>
    <scope>NUCLEOTIDE SEQUENCE</scope>
    <source>
        <strain evidence="2">SWRI10</strain>
    </source>
</reference>
<dbReference type="AlphaFoldDB" id="A0A923JXP5"/>
<reference evidence="3" key="3">
    <citation type="submission" date="2021-06" db="EMBL/GenBank/DDBJ databases">
        <title>Updating the genus Pseudomonas: Description of 43 new species and partition of the Pseudomonas putida group.</title>
        <authorList>
            <person name="Girard L."/>
            <person name="Lood C."/>
            <person name="Vandamme P."/>
            <person name="Rokni-Zadeh H."/>
            <person name="Van Noort V."/>
            <person name="Hofte M."/>
            <person name="Lavigne R."/>
            <person name="De Mot R."/>
        </authorList>
    </citation>
    <scope>NUCLEOTIDE SEQUENCE</scope>
    <source>
        <strain evidence="3">SWRI10</strain>
    </source>
</reference>